<evidence type="ECO:0000313" key="2">
    <source>
        <dbReference type="EMBL" id="OIR11708.1"/>
    </source>
</evidence>
<keyword evidence="1" id="KW-0472">Membrane</keyword>
<keyword evidence="1" id="KW-0812">Transmembrane</keyword>
<accession>A0A1J5TD70</accession>
<feature type="transmembrane region" description="Helical" evidence="1">
    <location>
        <begin position="37"/>
        <end position="56"/>
    </location>
</feature>
<dbReference type="EMBL" id="MLJW01000019">
    <property type="protein sequence ID" value="OIR11708.1"/>
    <property type="molecule type" value="Genomic_DNA"/>
</dbReference>
<sequence length="66" mass="7191">MIGELLIFLIAAICGLCITGFAVHMFIGGLVSTETEYQLIGVVCLLVACAILYMAWDVIEKRAGRR</sequence>
<gene>
    <name evidence="2" type="ORF">GALL_65640</name>
</gene>
<proteinExistence type="predicted"/>
<keyword evidence="1" id="KW-1133">Transmembrane helix</keyword>
<reference evidence="2" key="1">
    <citation type="submission" date="2016-10" db="EMBL/GenBank/DDBJ databases">
        <title>Sequence of Gallionella enrichment culture.</title>
        <authorList>
            <person name="Poehlein A."/>
            <person name="Muehling M."/>
            <person name="Daniel R."/>
        </authorList>
    </citation>
    <scope>NUCLEOTIDE SEQUENCE</scope>
</reference>
<organism evidence="2">
    <name type="scientific">mine drainage metagenome</name>
    <dbReference type="NCBI Taxonomy" id="410659"/>
    <lineage>
        <taxon>unclassified sequences</taxon>
        <taxon>metagenomes</taxon>
        <taxon>ecological metagenomes</taxon>
    </lineage>
</organism>
<comment type="caution">
    <text evidence="2">The sequence shown here is derived from an EMBL/GenBank/DDBJ whole genome shotgun (WGS) entry which is preliminary data.</text>
</comment>
<name>A0A1J5TD70_9ZZZZ</name>
<dbReference type="AlphaFoldDB" id="A0A1J5TD70"/>
<protein>
    <submittedName>
        <fullName evidence="2">Uncharacterized protein</fullName>
    </submittedName>
</protein>
<evidence type="ECO:0000256" key="1">
    <source>
        <dbReference type="SAM" id="Phobius"/>
    </source>
</evidence>
<feature type="transmembrane region" description="Helical" evidence="1">
    <location>
        <begin position="7"/>
        <end position="31"/>
    </location>
</feature>